<evidence type="ECO:0000313" key="4">
    <source>
        <dbReference type="Proteomes" id="UP001054846"/>
    </source>
</evidence>
<evidence type="ECO:0000256" key="2">
    <source>
        <dbReference type="ARBA" id="ARBA00022801"/>
    </source>
</evidence>
<reference evidence="3 4" key="1">
    <citation type="journal article" date="2021" name="Genome Biol. Evol.">
        <title>Complete Genome Sequencing of a Novel Gloeobacter Species from a Waterfall Cave in Mexico.</title>
        <authorList>
            <person name="Saw J.H."/>
            <person name="Cardona T."/>
            <person name="Montejano G."/>
        </authorList>
    </citation>
    <scope>NUCLEOTIDE SEQUENCE [LARGE SCALE GENOMIC DNA]</scope>
    <source>
        <strain evidence="3">MG652769</strain>
    </source>
</reference>
<evidence type="ECO:0000313" key="3">
    <source>
        <dbReference type="EMBL" id="UFP96013.1"/>
    </source>
</evidence>
<dbReference type="Proteomes" id="UP001054846">
    <property type="component" value="Chromosome"/>
</dbReference>
<dbReference type="EMBL" id="CP063845">
    <property type="protein sequence ID" value="UFP96013.1"/>
    <property type="molecule type" value="Genomic_DNA"/>
</dbReference>
<dbReference type="Gene3D" id="1.10.4080.10">
    <property type="entry name" value="ADP-ribosylation/Crystallin J1"/>
    <property type="match status" value="1"/>
</dbReference>
<accession>A0ABY3PQM8</accession>
<dbReference type="InterPro" id="IPR036705">
    <property type="entry name" value="Ribosyl_crysJ1_sf"/>
</dbReference>
<evidence type="ECO:0000256" key="1">
    <source>
        <dbReference type="ARBA" id="ARBA00010702"/>
    </source>
</evidence>
<gene>
    <name evidence="3" type="ORF">ISF26_07310</name>
</gene>
<dbReference type="PANTHER" id="PTHR16222">
    <property type="entry name" value="ADP-RIBOSYLGLYCOHYDROLASE"/>
    <property type="match status" value="1"/>
</dbReference>
<keyword evidence="4" id="KW-1185">Reference proteome</keyword>
<organism evidence="3 4">
    <name type="scientific">Gloeobacter morelensis MG652769</name>
    <dbReference type="NCBI Taxonomy" id="2781736"/>
    <lineage>
        <taxon>Bacteria</taxon>
        <taxon>Bacillati</taxon>
        <taxon>Cyanobacteriota</taxon>
        <taxon>Cyanophyceae</taxon>
        <taxon>Gloeobacterales</taxon>
        <taxon>Gloeobacteraceae</taxon>
        <taxon>Gloeobacter</taxon>
        <taxon>Gloeobacter morelensis</taxon>
    </lineage>
</organism>
<dbReference type="RefSeq" id="WP_230843256.1">
    <property type="nucleotide sequence ID" value="NZ_CP063845.1"/>
</dbReference>
<dbReference type="PANTHER" id="PTHR16222:SF24">
    <property type="entry name" value="ADP-RIBOSYLHYDROLASE ARH3"/>
    <property type="match status" value="1"/>
</dbReference>
<proteinExistence type="inferred from homology"/>
<dbReference type="InterPro" id="IPR005502">
    <property type="entry name" value="Ribosyl_crysJ1"/>
</dbReference>
<dbReference type="Pfam" id="PF03747">
    <property type="entry name" value="ADP_ribosyl_GH"/>
    <property type="match status" value="1"/>
</dbReference>
<name>A0ABY3PQM8_9CYAN</name>
<keyword evidence="2" id="KW-0378">Hydrolase</keyword>
<protein>
    <submittedName>
        <fullName evidence="3">ADP-ribosylglycohydrolase family protein</fullName>
    </submittedName>
</protein>
<dbReference type="SUPFAM" id="SSF101478">
    <property type="entry name" value="ADP-ribosylglycohydrolase"/>
    <property type="match status" value="1"/>
</dbReference>
<comment type="similarity">
    <text evidence="1">Belongs to the ADP-ribosylglycohydrolase family.</text>
</comment>
<dbReference type="InterPro" id="IPR050792">
    <property type="entry name" value="ADP-ribosylglycohydrolase"/>
</dbReference>
<sequence>MPTYRERLAGGLVGLLVGDALGVPYEFNPSANLPPIGLINFEPPPGYTPTHAVPPGTWSDDGAQALCLLASLLDCGRLDAEDFGRRLLAWHDEGYLAVDGCVFDVGIQTGEALAALKAGTPALRAGAADERANGNGSLMRVLPLALWHRGGDAQLARDAALQSQITHGHARAQLCCALYCLWARRILEGAAQPWAAATATVRTLYAAEPMALRELEAEIRPEAPPGGRGGAYVVDCLHSVRWAVEAGQTYEQVVKLAVSLGNDTDTTACLAGGIAGLQQGIEAIPEHWQARLRGGALYRPLLERLLAG</sequence>